<feature type="chain" id="PRO_5014610704" description="Secreted protein" evidence="2">
    <location>
        <begin position="18"/>
        <end position="167"/>
    </location>
</feature>
<keyword evidence="2" id="KW-0732">Signal</keyword>
<evidence type="ECO:0008006" key="4">
    <source>
        <dbReference type="Google" id="ProtNLM"/>
    </source>
</evidence>
<evidence type="ECO:0000256" key="1">
    <source>
        <dbReference type="SAM" id="Phobius"/>
    </source>
</evidence>
<dbReference type="EMBL" id="GGFK01011757">
    <property type="protein sequence ID" value="MBW45078.1"/>
    <property type="molecule type" value="Transcribed_RNA"/>
</dbReference>
<keyword evidence="1" id="KW-0472">Membrane</keyword>
<evidence type="ECO:0000256" key="2">
    <source>
        <dbReference type="SAM" id="SignalP"/>
    </source>
</evidence>
<organism evidence="3">
    <name type="scientific">Anopheles triannulatus</name>
    <dbReference type="NCBI Taxonomy" id="58253"/>
    <lineage>
        <taxon>Eukaryota</taxon>
        <taxon>Metazoa</taxon>
        <taxon>Ecdysozoa</taxon>
        <taxon>Arthropoda</taxon>
        <taxon>Hexapoda</taxon>
        <taxon>Insecta</taxon>
        <taxon>Pterygota</taxon>
        <taxon>Neoptera</taxon>
        <taxon>Endopterygota</taxon>
        <taxon>Diptera</taxon>
        <taxon>Nematocera</taxon>
        <taxon>Culicoidea</taxon>
        <taxon>Culicidae</taxon>
        <taxon>Anophelinae</taxon>
        <taxon>Anopheles</taxon>
    </lineage>
</organism>
<dbReference type="AlphaFoldDB" id="A0A2M4AWV5"/>
<proteinExistence type="predicted"/>
<keyword evidence="1" id="KW-1133">Transmembrane helix</keyword>
<feature type="transmembrane region" description="Helical" evidence="1">
    <location>
        <begin position="47"/>
        <end position="66"/>
    </location>
</feature>
<feature type="signal peptide" evidence="2">
    <location>
        <begin position="1"/>
        <end position="17"/>
    </location>
</feature>
<keyword evidence="1" id="KW-0812">Transmembrane</keyword>
<reference evidence="3" key="1">
    <citation type="submission" date="2018-01" db="EMBL/GenBank/DDBJ databases">
        <title>An insight into the sialome of Amazonian anophelines.</title>
        <authorList>
            <person name="Ribeiro J.M."/>
            <person name="Scarpassa V."/>
            <person name="Calvo E."/>
        </authorList>
    </citation>
    <scope>NUCLEOTIDE SEQUENCE</scope>
    <source>
        <tissue evidence="3">Salivary glands</tissue>
    </source>
</reference>
<sequence>MMMVMMMLMLLLPVCSSAIRTTNICRLRSMVMCLCYAACCGRMYVGLLLLLSIVVLLLMMVHITHSRSRLRILCRNGLRQRMICVLMLLLMLSLRLRMLSLRLRMLMLLRMVMVLLRLLSNRWQGCVPTRWSQWLHHVDVCGHCVRLCLRRDRRGLRCHGVLMCWLS</sequence>
<feature type="transmembrane region" description="Helical" evidence="1">
    <location>
        <begin position="78"/>
        <end position="96"/>
    </location>
</feature>
<name>A0A2M4AWV5_9DIPT</name>
<protein>
    <recommendedName>
        <fullName evidence="4">Secreted protein</fullName>
    </recommendedName>
</protein>
<accession>A0A2M4AWV5</accession>
<evidence type="ECO:0000313" key="3">
    <source>
        <dbReference type="EMBL" id="MBW45078.1"/>
    </source>
</evidence>